<reference evidence="7 8" key="1">
    <citation type="submission" date="2024-05" db="EMBL/GenBank/DDBJ databases">
        <title>Three bacterial strains, DH-69, EH-24, and ECK-19 isolated from coastal sediments.</title>
        <authorList>
            <person name="Ye Y.-Q."/>
            <person name="Du Z.-J."/>
        </authorList>
    </citation>
    <scope>NUCLEOTIDE SEQUENCE [LARGE SCALE GENOMIC DNA]</scope>
    <source>
        <strain evidence="7 8">ECK-19</strain>
    </source>
</reference>
<evidence type="ECO:0000256" key="5">
    <source>
        <dbReference type="SAM" id="MobiDB-lite"/>
    </source>
</evidence>
<keyword evidence="3" id="KW-0804">Transcription</keyword>
<keyword evidence="8" id="KW-1185">Reference proteome</keyword>
<dbReference type="Proteomes" id="UP001560685">
    <property type="component" value="Unassembled WGS sequence"/>
</dbReference>
<evidence type="ECO:0000313" key="8">
    <source>
        <dbReference type="Proteomes" id="UP001560685"/>
    </source>
</evidence>
<dbReference type="Pfam" id="PF00440">
    <property type="entry name" value="TetR_N"/>
    <property type="match status" value="1"/>
</dbReference>
<comment type="caution">
    <text evidence="7">The sequence shown here is derived from an EMBL/GenBank/DDBJ whole genome shotgun (WGS) entry which is preliminary data.</text>
</comment>
<sequence length="207" mass="23265">MVDQRQAPTTAPSRQQIKSAEMRRRTCEATTHCLATLGYPSTSIKQVIKAAGISQGALQHHFPSKEDLVTATAAFLLRRSIKWFTQIKAELEKDRSAFGKVTRRSWADQFATEEYEALLQILVASRTDATLKTRIAPKLEDWREAIEGEMRDLLTPIARDADELNALLTIGRCMMTGLLVHDGLLDDKERIETVIDAWIDIVAKASR</sequence>
<evidence type="ECO:0000256" key="2">
    <source>
        <dbReference type="ARBA" id="ARBA00023125"/>
    </source>
</evidence>
<keyword evidence="2 4" id="KW-0238">DNA-binding</keyword>
<name>A0ABV3Z8F9_9PROT</name>
<dbReference type="PANTHER" id="PTHR47506:SF1">
    <property type="entry name" value="HTH-TYPE TRANSCRIPTIONAL REGULATOR YJDC"/>
    <property type="match status" value="1"/>
</dbReference>
<evidence type="ECO:0000313" key="7">
    <source>
        <dbReference type="EMBL" id="MEX6633647.1"/>
    </source>
</evidence>
<dbReference type="PANTHER" id="PTHR47506">
    <property type="entry name" value="TRANSCRIPTIONAL REGULATORY PROTEIN"/>
    <property type="match status" value="1"/>
</dbReference>
<evidence type="ECO:0000259" key="6">
    <source>
        <dbReference type="PROSITE" id="PS50977"/>
    </source>
</evidence>
<proteinExistence type="predicted"/>
<feature type="domain" description="HTH tetR-type" evidence="6">
    <location>
        <begin position="20"/>
        <end position="80"/>
    </location>
</feature>
<dbReference type="InterPro" id="IPR009057">
    <property type="entry name" value="Homeodomain-like_sf"/>
</dbReference>
<feature type="region of interest" description="Disordered" evidence="5">
    <location>
        <begin position="1"/>
        <end position="22"/>
    </location>
</feature>
<dbReference type="PROSITE" id="PS50977">
    <property type="entry name" value="HTH_TETR_2"/>
    <property type="match status" value="1"/>
</dbReference>
<gene>
    <name evidence="7" type="ORF">ABFZ84_08790</name>
</gene>
<evidence type="ECO:0000256" key="1">
    <source>
        <dbReference type="ARBA" id="ARBA00023015"/>
    </source>
</evidence>
<evidence type="ECO:0000256" key="3">
    <source>
        <dbReference type="ARBA" id="ARBA00023163"/>
    </source>
</evidence>
<organism evidence="7 8">
    <name type="scientific">Hyphococcus lacteus</name>
    <dbReference type="NCBI Taxonomy" id="3143536"/>
    <lineage>
        <taxon>Bacteria</taxon>
        <taxon>Pseudomonadati</taxon>
        <taxon>Pseudomonadota</taxon>
        <taxon>Alphaproteobacteria</taxon>
        <taxon>Parvularculales</taxon>
        <taxon>Parvularculaceae</taxon>
        <taxon>Hyphococcus</taxon>
    </lineage>
</organism>
<dbReference type="SUPFAM" id="SSF46689">
    <property type="entry name" value="Homeodomain-like"/>
    <property type="match status" value="1"/>
</dbReference>
<accession>A0ABV3Z8F9</accession>
<keyword evidence="1" id="KW-0805">Transcription regulation</keyword>
<feature type="compositionally biased region" description="Polar residues" evidence="5">
    <location>
        <begin position="1"/>
        <end position="18"/>
    </location>
</feature>
<dbReference type="Gene3D" id="1.10.357.10">
    <property type="entry name" value="Tetracycline Repressor, domain 2"/>
    <property type="match status" value="1"/>
</dbReference>
<feature type="DNA-binding region" description="H-T-H motif" evidence="4">
    <location>
        <begin position="43"/>
        <end position="62"/>
    </location>
</feature>
<evidence type="ECO:0000256" key="4">
    <source>
        <dbReference type="PROSITE-ProRule" id="PRU00335"/>
    </source>
</evidence>
<protein>
    <submittedName>
        <fullName evidence="7">TetR/AcrR family transcriptional regulator</fullName>
    </submittedName>
</protein>
<dbReference type="EMBL" id="JBEHZE010000001">
    <property type="protein sequence ID" value="MEX6633647.1"/>
    <property type="molecule type" value="Genomic_DNA"/>
</dbReference>
<dbReference type="RefSeq" id="WP_369313626.1">
    <property type="nucleotide sequence ID" value="NZ_JBEHZE010000001.1"/>
</dbReference>
<dbReference type="InterPro" id="IPR001647">
    <property type="entry name" value="HTH_TetR"/>
</dbReference>